<dbReference type="InterPro" id="IPR006530">
    <property type="entry name" value="YD"/>
</dbReference>
<dbReference type="PANTHER" id="PTHR32305:SF17">
    <property type="entry name" value="TRNA NUCLEASE WAPA"/>
    <property type="match status" value="1"/>
</dbReference>
<organism evidence="5 6">
    <name type="scientific">Nonomuraea spiralis</name>
    <dbReference type="NCBI Taxonomy" id="46182"/>
    <lineage>
        <taxon>Bacteria</taxon>
        <taxon>Bacillati</taxon>
        <taxon>Actinomycetota</taxon>
        <taxon>Actinomycetes</taxon>
        <taxon>Streptosporangiales</taxon>
        <taxon>Streptosporangiaceae</taxon>
        <taxon>Nonomuraea</taxon>
    </lineage>
</organism>
<keyword evidence="1" id="KW-0677">Repeat</keyword>
<sequence>MTRSGRAVGLTTALTLVAGLLAALPAAPASADRAAAPKDPDKVVAGGPVKARPRVLDASVTRPAPPPVVRWPEPGVVEGSPKASPGLSAGASRETAGKGPLRVSGAARARVLDRAAVAGTGLDGVVFALEQPTGDTVDVRLDYSGFAAAYGGDYGSRLRLVGLPACALTTPGRDECRTVRPLPAVNDTAAGTLSAQVPAAETVLAATSQSGGEKGDYKATSLTASDTWQVGAQSGDFTWSYPMRMPPVPGGLTPSVALSYSSASIDGRTSNGNSQPSWVGDGFELWPGYIERRYNSCEDDKAPKNTTWNIYPGDLCWGYDNATLSLNGKGGELIPAGDGTWRTKGDDGTRVERLTGSGTDNGDDDGEYWKVTTTDGTQYFFGLNTLAAGKPQTKSAWTVPVFGDDDGEPCHKAEFKDSWCQQAWRWNLDKVVDADGNAVVYFYEQERNHYGRNLKSEDETPYVRGGHLRYAEYGLRAGDLFPALAPARVDFTTAERCMRETASDCAEAEIKDHPDYWQDVPWDLHCDEGQKCEEDHGTGSPTFWSRKRLVKVTTKVAKPDGSGHRTVDSWTLQHAWGMADVDRQLLLTSIVQTGHAGAAPVTLPPVSFVYTQLPNRVDKLGDDLGPFVKNRLGTVYNEFGGVLDVNYSAADCTTSDLPSPQSNRRRCFPVYWMKTSGVDDHPTLDWFHKYVVTQTVQTDLTGGAPDQVTAYDYSIGRPAWHFDDNDGLTPEKYKTWSQWHGYDKVRVVSGATGPNPGQVDHWYFQGMDGDRLGVDGGRKDVDVSDGEGGSYPDSEALQGFEVRKVTYDRAGGTAVEKVLTSPWYHRTASRTRSWGTVSAYLSAPKTTRTLTALDGGRWREAKTANLSFDEVTGRVLQVDDQGDAALDTDDVCTTTTMAARNTGAWLVDAVAEELKVARRCGAAVDHTKDVVSATRTAYDGGAYRQAPTKGRATSSDKASAGGTTASALAYVSDTRTSYDAYGRPTAVTKIDHTSSPAVERPTITVYTDTQGLTTRTTETGPPATPGVPGSAMTTAKDLDPAWGSAVRTTDAGGKTVTMAYDALGRLVKVWTPARATGQVPDREYAYRVAAGQITAVTTKKLDQDGGQETSVSLLDGWLRARQTQDAGPGGGRLISDTFYNAQGAVDRTYAAYFADGPPAPALFGVAQTGQVETQTVYTYDGRNRKTAEILRPGNSDTGELWRTSFAYGGDWSRVTPPSGGVVTTTVTDARGRRSELRRHRPDGGYDSTFYTYTGGDRPAEVKGPGGNVWRYAYDVRGRKTSELDPDKGLTTFAYDDLDRLVQSVDARGQKLTLTLDGLGRKTAQYDGSGVKLAEWTYDTVRKGQPATSTRWSGGAAYTKRVDFYDNLNRPTRTTAVLPAVEGALAPSGGYTFSTVYNPDGTVQSTGSPAAGGLPAEVIAASYDELGHPLTASSNLSSYVVGTDYSKTGKLLAQRLDTGADGKQVDFTYSYEFGSQRLRTLTTVHEGAAGVDRSETYGYDDAGNVTQIADASRDGADNQCFRYDHLARLTEAWAQGGGACAADPAAAVLGGPAPYHDAYTYDEAGDRTGETRYDAANRPAVTRAYAYAGDDGAAAGLKGHQLGTVTQTGAGARTESYAYDATGNTTKRQVGASAQTLTWDAEGELAKVSDPGKGETSFVYDADGARLLRRDPGGTTLYLDGMEVRLNKGATATVATRYYTQGDQVVAVRTTTGVSFLAADRHGTGEVAIDARTGAVVKRRLTAFGQPRGSAAAGWPGDKGFVGGTADDSTGLTHLGAREYDPDTGRFISVDPVFNADNPGQLNGYGYAESNPATNSDPSGECSPEGGCATNPCHPTGGFCGGFDGCGGTCPHRPDISGGGNYAPRSPGEPEHGGYRTWKKTLKRVLKMMKVLAEYDALTEGSCLAAWSLTCDTWHHYRGKSGKDFIVDPYQIYSDNDGIGKRVDQVMRSMAKKAIAKCRAATCELSFDSFWKSAHVSGNDKDTYYTLGGSMFRADGKFLIENGNNPKKRVITAQYTLRMHKDWNFDPDDAASIPILNRKANFRPFYEMHLLGYAREFVLRGSSNMYQSWHQ</sequence>
<evidence type="ECO:0000256" key="3">
    <source>
        <dbReference type="SAM" id="SignalP"/>
    </source>
</evidence>
<keyword evidence="6" id="KW-1185">Reference proteome</keyword>
<dbReference type="NCBIfam" id="TIGR03696">
    <property type="entry name" value="Rhs_assc_core"/>
    <property type="match status" value="1"/>
</dbReference>
<dbReference type="Pfam" id="PF25023">
    <property type="entry name" value="TEN_YD-shell"/>
    <property type="match status" value="1"/>
</dbReference>
<dbReference type="InterPro" id="IPR056823">
    <property type="entry name" value="TEN-like_YD-shell"/>
</dbReference>
<evidence type="ECO:0000256" key="2">
    <source>
        <dbReference type="SAM" id="MobiDB-lite"/>
    </source>
</evidence>
<protein>
    <submittedName>
        <fullName evidence="5">RHS repeat-associated core domain-containing protein</fullName>
    </submittedName>
</protein>
<gene>
    <name evidence="5" type="ORF">ACFFV7_46645</name>
</gene>
<dbReference type="Proteomes" id="UP001589647">
    <property type="component" value="Unassembled WGS sequence"/>
</dbReference>
<dbReference type="PANTHER" id="PTHR32305">
    <property type="match status" value="1"/>
</dbReference>
<keyword evidence="3" id="KW-0732">Signal</keyword>
<feature type="signal peptide" evidence="3">
    <location>
        <begin position="1"/>
        <end position="31"/>
    </location>
</feature>
<feature type="region of interest" description="Disordered" evidence="2">
    <location>
        <begin position="31"/>
        <end position="50"/>
    </location>
</feature>
<dbReference type="EMBL" id="JBHMEI010000078">
    <property type="protein sequence ID" value="MFB9208732.1"/>
    <property type="molecule type" value="Genomic_DNA"/>
</dbReference>
<dbReference type="InterPro" id="IPR031325">
    <property type="entry name" value="RHS_repeat"/>
</dbReference>
<evidence type="ECO:0000313" key="6">
    <source>
        <dbReference type="Proteomes" id="UP001589647"/>
    </source>
</evidence>
<accession>A0ABV5IWT9</accession>
<dbReference type="Pfam" id="PF05593">
    <property type="entry name" value="RHS_repeat"/>
    <property type="match status" value="1"/>
</dbReference>
<proteinExistence type="predicted"/>
<feature type="domain" description="Teneurin-like YD-shell" evidence="4">
    <location>
        <begin position="1605"/>
        <end position="1811"/>
    </location>
</feature>
<feature type="compositionally biased region" description="Low complexity" evidence="2">
    <location>
        <begin position="70"/>
        <end position="79"/>
    </location>
</feature>
<evidence type="ECO:0000259" key="4">
    <source>
        <dbReference type="Pfam" id="PF25023"/>
    </source>
</evidence>
<dbReference type="InterPro" id="IPR050708">
    <property type="entry name" value="T6SS_VgrG/RHS"/>
</dbReference>
<reference evidence="5 6" key="1">
    <citation type="submission" date="2024-09" db="EMBL/GenBank/DDBJ databases">
        <authorList>
            <person name="Sun Q."/>
            <person name="Mori K."/>
        </authorList>
    </citation>
    <scope>NUCLEOTIDE SEQUENCE [LARGE SCALE GENOMIC DNA]</scope>
    <source>
        <strain evidence="5 6">CCM 3426</strain>
    </source>
</reference>
<feature type="region of interest" description="Disordered" evidence="2">
    <location>
        <begin position="59"/>
        <end position="100"/>
    </location>
</feature>
<dbReference type="InterPro" id="IPR022385">
    <property type="entry name" value="Rhs_assc_core"/>
</dbReference>
<comment type="caution">
    <text evidence="5">The sequence shown here is derived from an EMBL/GenBank/DDBJ whole genome shotgun (WGS) entry which is preliminary data.</text>
</comment>
<dbReference type="RefSeq" id="WP_189647755.1">
    <property type="nucleotide sequence ID" value="NZ_BMRC01000005.1"/>
</dbReference>
<evidence type="ECO:0000256" key="1">
    <source>
        <dbReference type="ARBA" id="ARBA00022737"/>
    </source>
</evidence>
<evidence type="ECO:0000313" key="5">
    <source>
        <dbReference type="EMBL" id="MFB9208732.1"/>
    </source>
</evidence>
<name>A0ABV5IWT9_9ACTN</name>
<feature type="chain" id="PRO_5045140150" evidence="3">
    <location>
        <begin position="32"/>
        <end position="2070"/>
    </location>
</feature>
<dbReference type="Gene3D" id="2.180.10.10">
    <property type="entry name" value="RHS repeat-associated core"/>
    <property type="match status" value="2"/>
</dbReference>
<dbReference type="NCBIfam" id="TIGR01643">
    <property type="entry name" value="YD_repeat_2x"/>
    <property type="match status" value="4"/>
</dbReference>